<reference evidence="2" key="1">
    <citation type="submission" date="2018-11" db="EMBL/GenBank/DDBJ databases">
        <authorList>
            <person name="Grassa J C."/>
        </authorList>
    </citation>
    <scope>NUCLEOTIDE SEQUENCE [LARGE SCALE GENOMIC DNA]</scope>
</reference>
<sequence>MRGFAWNCKGLGQTSTVWELKSLIRACLPDFVFLSELKVDLSLMFRKLDATIKKLEFKLDIMQKLSIGERVWNEELVLHQSLNQALERKSLYWKQRVWVDWLKNGNKCSKFFFLYVAIRGRCNAIESILDRNNRWIVGRDLIRKEFTDYLRNVFSSSNFVRVNFRDGFILDRLSQGEQEELTRLPCAEEIKSTLFSMGSHNARGPDGILLEDALGKSKIKEIKLSRGGLVLSRIFFADDIILMGRENITEAKAFWHCLERFCTWSGQQVNKVKTSIFFSKNMPDGVKRGIREALGIGPPERLALPVYALQTTKLSNHLIKELMVWFATSGGDLIKVIMGFTLRLGTSYLFSNLVEILEAKYLRGIDFLKSILKGGRPFGQGSDCWIWTKEGNGKFSTKSTYLIQASECAPLYDVAPSLWNRLWNSKLLERHKILWWSILSNALPIQSILNKRFKEEDPLCPVFGDDEEIMELLFLLCNLAFHLWRSSPWGIFPVSNSGTLASTPLATWIPPPLEWIKVNCDVKVEMETMYTAVIARDHLGKIEWVTTTHLQFSDALCGEAAACCLALDSTKAKGFKCVVVESVLR</sequence>
<dbReference type="Pfam" id="PF13966">
    <property type="entry name" value="zf-RVT"/>
    <property type="match status" value="1"/>
</dbReference>
<evidence type="ECO:0000259" key="1">
    <source>
        <dbReference type="Pfam" id="PF13966"/>
    </source>
</evidence>
<dbReference type="EnsemblPlants" id="evm.model.06.1018">
    <property type="protein sequence ID" value="cds.evm.model.06.1018"/>
    <property type="gene ID" value="evm.TU.06.1018"/>
</dbReference>
<protein>
    <recommendedName>
        <fullName evidence="1">Reverse transcriptase zinc-binding domain-containing protein</fullName>
    </recommendedName>
</protein>
<reference evidence="2" key="2">
    <citation type="submission" date="2021-03" db="UniProtKB">
        <authorList>
            <consortium name="EnsemblPlants"/>
        </authorList>
    </citation>
    <scope>IDENTIFICATION</scope>
</reference>
<feature type="domain" description="Reverse transcriptase zinc-binding" evidence="1">
    <location>
        <begin position="395"/>
        <end position="484"/>
    </location>
</feature>
<dbReference type="Proteomes" id="UP000596661">
    <property type="component" value="Chromosome 6"/>
</dbReference>
<keyword evidence="3" id="KW-1185">Reference proteome</keyword>
<evidence type="ECO:0000313" key="2">
    <source>
        <dbReference type="EnsemblPlants" id="cds.evm.model.06.1018"/>
    </source>
</evidence>
<organism evidence="2 3">
    <name type="scientific">Cannabis sativa</name>
    <name type="common">Hemp</name>
    <name type="synonym">Marijuana</name>
    <dbReference type="NCBI Taxonomy" id="3483"/>
    <lineage>
        <taxon>Eukaryota</taxon>
        <taxon>Viridiplantae</taxon>
        <taxon>Streptophyta</taxon>
        <taxon>Embryophyta</taxon>
        <taxon>Tracheophyta</taxon>
        <taxon>Spermatophyta</taxon>
        <taxon>Magnoliopsida</taxon>
        <taxon>eudicotyledons</taxon>
        <taxon>Gunneridae</taxon>
        <taxon>Pentapetalae</taxon>
        <taxon>rosids</taxon>
        <taxon>fabids</taxon>
        <taxon>Rosales</taxon>
        <taxon>Cannabaceae</taxon>
        <taxon>Cannabis</taxon>
    </lineage>
</organism>
<dbReference type="OMA" id="SEMEMAQ"/>
<proteinExistence type="predicted"/>
<accession>A0A803PSS9</accession>
<dbReference type="InterPro" id="IPR026960">
    <property type="entry name" value="RVT-Znf"/>
</dbReference>
<dbReference type="Gramene" id="evm.model.06.1018">
    <property type="protein sequence ID" value="cds.evm.model.06.1018"/>
    <property type="gene ID" value="evm.TU.06.1018"/>
</dbReference>
<name>A0A803PSS9_CANSA</name>
<evidence type="ECO:0000313" key="3">
    <source>
        <dbReference type="Proteomes" id="UP000596661"/>
    </source>
</evidence>
<dbReference type="AlphaFoldDB" id="A0A803PSS9"/>
<dbReference type="EMBL" id="UZAU01000588">
    <property type="status" value="NOT_ANNOTATED_CDS"/>
    <property type="molecule type" value="Genomic_DNA"/>
</dbReference>